<dbReference type="AlphaFoldDB" id="A0A5K1AKB5"/>
<accession>A0A5K1AKB5</accession>
<evidence type="ECO:0000313" key="2">
    <source>
        <dbReference type="EMBL" id="VVW01984.1"/>
    </source>
</evidence>
<sequence length="69" mass="8256">MEEPQDVAIVEREEEEEEQKEKEEPKRELAFPYWAACRRRYVPDHPFFSSGDAERELLAKQAIHFISFS</sequence>
<evidence type="ECO:0000256" key="1">
    <source>
        <dbReference type="SAM" id="MobiDB-lite"/>
    </source>
</evidence>
<reference evidence="2" key="1">
    <citation type="submission" date="2019-09" db="EMBL/GenBank/DDBJ databases">
        <authorList>
            <person name="Zhang L."/>
        </authorList>
    </citation>
    <scope>NUCLEOTIDE SEQUENCE</scope>
</reference>
<organism evidence="2">
    <name type="scientific">Nymphaea colorata</name>
    <name type="common">pocket water lily</name>
    <dbReference type="NCBI Taxonomy" id="210225"/>
    <lineage>
        <taxon>Eukaryota</taxon>
        <taxon>Viridiplantae</taxon>
        <taxon>Streptophyta</taxon>
        <taxon>Embryophyta</taxon>
        <taxon>Tracheophyta</taxon>
        <taxon>Spermatophyta</taxon>
        <taxon>Magnoliopsida</taxon>
        <taxon>Nymphaeales</taxon>
        <taxon>Nymphaeaceae</taxon>
        <taxon>Nymphaea</taxon>
    </lineage>
</organism>
<proteinExistence type="predicted"/>
<gene>
    <name evidence="2" type="ORF">NYM_LOCUS12822</name>
</gene>
<feature type="region of interest" description="Disordered" evidence="1">
    <location>
        <begin position="1"/>
        <end position="25"/>
    </location>
</feature>
<protein>
    <submittedName>
        <fullName evidence="2">Uncharacterized protein</fullName>
    </submittedName>
</protein>
<dbReference type="EMBL" id="LR721780">
    <property type="protein sequence ID" value="VVW01984.1"/>
    <property type="molecule type" value="Genomic_DNA"/>
</dbReference>
<dbReference type="Gramene" id="NC2G0042460.1">
    <property type="protein sequence ID" value="NC2G0042460.1:cds"/>
    <property type="gene ID" value="NC2G0042460"/>
</dbReference>
<name>A0A5K1AKB5_9MAGN</name>